<reference evidence="1 2" key="1">
    <citation type="submission" date="2017-06" db="EMBL/GenBank/DDBJ databases">
        <title>Novel microbial phyla capable of carbon fixation and sulfur reduction in deep-sea sediments.</title>
        <authorList>
            <person name="Huang J."/>
            <person name="Baker B."/>
            <person name="Wang Y."/>
        </authorList>
    </citation>
    <scope>NUCLEOTIDE SEQUENCE [LARGE SCALE GENOMIC DNA]</scope>
    <source>
        <strain evidence="1">B3_TA06</strain>
    </source>
</reference>
<dbReference type="Proteomes" id="UP000317778">
    <property type="component" value="Unassembled WGS sequence"/>
</dbReference>
<accession>A0A532UPP8</accession>
<evidence type="ECO:0000313" key="1">
    <source>
        <dbReference type="EMBL" id="TKJ36872.1"/>
    </source>
</evidence>
<name>A0A532UPP8_UNCT6</name>
<organism evidence="1 2">
    <name type="scientific">candidate division TA06 bacterium B3_TA06</name>
    <dbReference type="NCBI Taxonomy" id="2012487"/>
    <lineage>
        <taxon>Bacteria</taxon>
        <taxon>Bacteria division TA06</taxon>
    </lineage>
</organism>
<comment type="caution">
    <text evidence="1">The sequence shown here is derived from an EMBL/GenBank/DDBJ whole genome shotgun (WGS) entry which is preliminary data.</text>
</comment>
<dbReference type="AlphaFoldDB" id="A0A532UPP8"/>
<dbReference type="EMBL" id="NJBO01000038">
    <property type="protein sequence ID" value="TKJ36872.1"/>
    <property type="molecule type" value="Genomic_DNA"/>
</dbReference>
<evidence type="ECO:0000313" key="2">
    <source>
        <dbReference type="Proteomes" id="UP000317778"/>
    </source>
</evidence>
<sequence>MPRASGQKYHYQDHDSDVVDEAPPVQNTWYEVFHAYDVRLLWCVLEQDNEENAAKTCEVRWTIDGNVYFASISLDDATAYFVFRNHLASAGGTAGLSMTTTFRNAAGFPGKRGQDCKVEVRITDVLGTNQRLQCWCVRETLELT</sequence>
<gene>
    <name evidence="1" type="ORF">CEE36_11335</name>
</gene>
<proteinExistence type="predicted"/>
<protein>
    <submittedName>
        <fullName evidence="1">Uncharacterized protein</fullName>
    </submittedName>
</protein>